<keyword evidence="5" id="KW-1185">Reference proteome</keyword>
<name>A0A8T1WKR9_9STRA</name>
<proteinExistence type="predicted"/>
<feature type="compositionally biased region" description="Low complexity" evidence="2">
    <location>
        <begin position="515"/>
        <end position="542"/>
    </location>
</feature>
<keyword evidence="1" id="KW-0175">Coiled coil</keyword>
<feature type="region of interest" description="Disordered" evidence="2">
    <location>
        <begin position="515"/>
        <end position="568"/>
    </location>
</feature>
<feature type="compositionally biased region" description="Basic and acidic residues" evidence="2">
    <location>
        <begin position="543"/>
        <end position="561"/>
    </location>
</feature>
<feature type="region of interest" description="Disordered" evidence="2">
    <location>
        <begin position="238"/>
        <end position="268"/>
    </location>
</feature>
<organism evidence="4 5">
    <name type="scientific">Phytophthora boehmeriae</name>
    <dbReference type="NCBI Taxonomy" id="109152"/>
    <lineage>
        <taxon>Eukaryota</taxon>
        <taxon>Sar</taxon>
        <taxon>Stramenopiles</taxon>
        <taxon>Oomycota</taxon>
        <taxon>Peronosporomycetes</taxon>
        <taxon>Peronosporales</taxon>
        <taxon>Peronosporaceae</taxon>
        <taxon>Phytophthora</taxon>
    </lineage>
</organism>
<dbReference type="OrthoDB" id="10259249at2759"/>
<evidence type="ECO:0000313" key="4">
    <source>
        <dbReference type="EMBL" id="KAG7394016.1"/>
    </source>
</evidence>
<feature type="coiled-coil region" evidence="1">
    <location>
        <begin position="328"/>
        <end position="355"/>
    </location>
</feature>
<evidence type="ECO:0000313" key="5">
    <source>
        <dbReference type="Proteomes" id="UP000693981"/>
    </source>
</evidence>
<feature type="chain" id="PRO_5035819859" evidence="3">
    <location>
        <begin position="22"/>
        <end position="631"/>
    </location>
</feature>
<dbReference type="Proteomes" id="UP000693981">
    <property type="component" value="Unassembled WGS sequence"/>
</dbReference>
<dbReference type="AlphaFoldDB" id="A0A8T1WKR9"/>
<keyword evidence="3" id="KW-0732">Signal</keyword>
<feature type="signal peptide" evidence="3">
    <location>
        <begin position="1"/>
        <end position="21"/>
    </location>
</feature>
<comment type="caution">
    <text evidence="4">The sequence shown here is derived from an EMBL/GenBank/DDBJ whole genome shotgun (WGS) entry which is preliminary data.</text>
</comment>
<evidence type="ECO:0000256" key="2">
    <source>
        <dbReference type="SAM" id="MobiDB-lite"/>
    </source>
</evidence>
<dbReference type="PANTHER" id="PTHR38150:SF1">
    <property type="entry name" value="PFU DOMAIN-CONTAINING PROTEIN"/>
    <property type="match status" value="1"/>
</dbReference>
<sequence length="631" mass="69732">MVKAPSLLLLPLALLLSIAHAQQHTGNDVLITMPVTIDGALKNLQLLRGESFEDAATAFARSNGLMTATDDPKVQALVDQLSGLLKDKMQETEAAQAHQETQKEPVPSVQLSMPLTIDGYSGDLLKYETETPEAAVERFLYASGFSMEVMREVYPQLVTLVNRKLAELQPPRRELFAFTLSLDGREIVVRHFEDGIPMDEAVETLRGIGLSDGEFMDRVAPQIANQIVNEIANRQQSAAASEQAAGTPTYEQPQQATEPVTQQQPPQRRELFSEPLTLNNQRAIMIHYEGSTARETAMHFLSENGINDDATINTLVPQLVDIVDVRVAALLQQEAQAAQEQAQAAAARAESQRQESLLQQRQPLLTLPIQLGEQNQVNLDYFEGDNVEATVQRFLVGVGLGQSELFNDNVAQLSALVRENLAALEQQRSQTMQQEQTAQPTQPEPLFVLPVTLSGNVYNLEYFEGQEPNYAANKFCVEKHETVRAELGVDFDGDQLLACQNVLVNSIRNILQERQQSESTQQEQQFEAPVKSAQGQAQGEAQGEVKTEEQTPAEPSKHAEAETPANPRGVLLFTLDLDMGDGTSIQLPFHRNDNSKELAAAFCTKHKLDQENAPALVEAMEAQLKELKERI</sequence>
<gene>
    <name evidence="4" type="ORF">PHYBOEH_005906</name>
</gene>
<reference evidence="4" key="1">
    <citation type="submission" date="2021-02" db="EMBL/GenBank/DDBJ databases">
        <authorList>
            <person name="Palmer J.M."/>
        </authorList>
    </citation>
    <scope>NUCLEOTIDE SEQUENCE</scope>
    <source>
        <strain evidence="4">SCRP23</strain>
    </source>
</reference>
<feature type="compositionally biased region" description="Polar residues" evidence="2">
    <location>
        <begin position="249"/>
        <end position="266"/>
    </location>
</feature>
<evidence type="ECO:0000256" key="1">
    <source>
        <dbReference type="SAM" id="Coils"/>
    </source>
</evidence>
<dbReference type="PANTHER" id="PTHR38150">
    <property type="entry name" value="EF-HAND DOMAIN-CONTAINING PROTEIN"/>
    <property type="match status" value="1"/>
</dbReference>
<protein>
    <submittedName>
        <fullName evidence="4">Uncharacterized protein</fullName>
    </submittedName>
</protein>
<evidence type="ECO:0000256" key="3">
    <source>
        <dbReference type="SAM" id="SignalP"/>
    </source>
</evidence>
<dbReference type="EMBL" id="JAGDFL010000307">
    <property type="protein sequence ID" value="KAG7394016.1"/>
    <property type="molecule type" value="Genomic_DNA"/>
</dbReference>
<accession>A0A8T1WKR9</accession>